<dbReference type="AlphaFoldDB" id="A0A6L2L0F5"/>
<feature type="region of interest" description="Disordered" evidence="1">
    <location>
        <begin position="401"/>
        <end position="445"/>
    </location>
</feature>
<feature type="domain" description="Reverse transcriptase" evidence="2">
    <location>
        <begin position="634"/>
        <end position="797"/>
    </location>
</feature>
<gene>
    <name evidence="3" type="ORF">Tci_026200</name>
</gene>
<organism evidence="3">
    <name type="scientific">Tanacetum cinerariifolium</name>
    <name type="common">Dalmatian daisy</name>
    <name type="synonym">Chrysanthemum cinerariifolium</name>
    <dbReference type="NCBI Taxonomy" id="118510"/>
    <lineage>
        <taxon>Eukaryota</taxon>
        <taxon>Viridiplantae</taxon>
        <taxon>Streptophyta</taxon>
        <taxon>Embryophyta</taxon>
        <taxon>Tracheophyta</taxon>
        <taxon>Spermatophyta</taxon>
        <taxon>Magnoliopsida</taxon>
        <taxon>eudicotyledons</taxon>
        <taxon>Gunneridae</taxon>
        <taxon>Pentapetalae</taxon>
        <taxon>asterids</taxon>
        <taxon>campanulids</taxon>
        <taxon>Asterales</taxon>
        <taxon>Asteraceae</taxon>
        <taxon>Asteroideae</taxon>
        <taxon>Anthemideae</taxon>
        <taxon>Anthemidinae</taxon>
        <taxon>Tanacetum</taxon>
    </lineage>
</organism>
<dbReference type="InterPro" id="IPR053134">
    <property type="entry name" value="RNA-dir_DNA_polymerase"/>
</dbReference>
<dbReference type="SUPFAM" id="SSF56672">
    <property type="entry name" value="DNA/RNA polymerases"/>
    <property type="match status" value="1"/>
</dbReference>
<feature type="compositionally biased region" description="Low complexity" evidence="1">
    <location>
        <begin position="429"/>
        <end position="442"/>
    </location>
</feature>
<keyword evidence="3" id="KW-0808">Transferase</keyword>
<keyword evidence="3" id="KW-0548">Nucleotidyltransferase</keyword>
<dbReference type="InterPro" id="IPR043502">
    <property type="entry name" value="DNA/RNA_pol_sf"/>
</dbReference>
<dbReference type="EMBL" id="BKCJ010003298">
    <property type="protein sequence ID" value="GEU54222.1"/>
    <property type="molecule type" value="Genomic_DNA"/>
</dbReference>
<dbReference type="GO" id="GO:0003964">
    <property type="term" value="F:RNA-directed DNA polymerase activity"/>
    <property type="evidence" value="ECO:0007669"/>
    <property type="project" value="UniProtKB-KW"/>
</dbReference>
<dbReference type="Gene3D" id="3.10.10.10">
    <property type="entry name" value="HIV Type 1 Reverse Transcriptase, subunit A, domain 1"/>
    <property type="match status" value="1"/>
</dbReference>
<evidence type="ECO:0000259" key="2">
    <source>
        <dbReference type="Pfam" id="PF00078"/>
    </source>
</evidence>
<dbReference type="PANTHER" id="PTHR24559">
    <property type="entry name" value="TRANSPOSON TY3-I GAG-POL POLYPROTEIN"/>
    <property type="match status" value="1"/>
</dbReference>
<proteinExistence type="predicted"/>
<feature type="compositionally biased region" description="Acidic residues" evidence="1">
    <location>
        <begin position="34"/>
        <end position="49"/>
    </location>
</feature>
<keyword evidence="3" id="KW-0695">RNA-directed DNA polymerase</keyword>
<protein>
    <submittedName>
        <fullName evidence="3">Reverse transcriptase domain-containing protein</fullName>
    </submittedName>
</protein>
<sequence>MKLAEVSTHVPIVEEVGTQEFTVEDVVLKDYVSSEDDAELGNGQEDESTPTDRQFFYDDEVVDTAYESKYDIYSSKDASTDDDDEDEDFLVDEENKILEPDVDVYLFGISMDLPFNNINVTNIVLDDVLEGEDVDVINADGFDSEPGNNDETNDYRRRRPTKLSKEMEGVINASGQWKYSFYTGKKFTTPKEAKDRVYLHSIKSRKNLKLYKNDSVRIRARCDGKVNLDIPVKVVQDQYQCELEVQISMSKAFRAKAKAEREIKKDHVLQYSMLRDNVVELQSTNPNTTVKIVVKRNTNPSLPTMVFQRIYATVRLDSNNGIYPLTYALVEAERIPCKHTVTACWNMALNDRVAPPPEAWVGRPRKKRKRSKNEDEPFVKDGGSGAGAVIGLSAAAGQGGVGVGSQGSSHIRWTKRRIQTERISPQKRTPTQPASQPSTSSQVLVSETRNVDGREMGDGIPTQSSAAGGASKWSLLVDVIDEILEEDFDALLDEGSKIPYFIKGTLLEEEIFAEFDEFWAMIANENSESESDTEEPPFKKIAINNNYKIKTSLKEPPTDLELKLLPNNSEYVFLEEPSPPPPHILGICPSFCKHKIQILDDKKPIVQKQISPWVSPIYCVPKKGGITVVTNKNDEQVPTRTVTGWRVCIDYRKLNEATAKDRFPLTFMDQMLERLARNKFFCFLDGLFGYFQTPIDPIDQEKTTFTCPFRTYAYRRMPFELCNAPATFQRCMLEIFHDMIEVSVEVFMDDFSVFGESFDKCLNNLDKMLQRCKDAHLVLNWEKCHFMVKEGIVLGHKVSSARLKVDKAKINVISKLPPLLASKVLEAFLDMPVFTDFSLKISQKLPDL</sequence>
<evidence type="ECO:0000256" key="1">
    <source>
        <dbReference type="SAM" id="MobiDB-lite"/>
    </source>
</evidence>
<dbReference type="PANTHER" id="PTHR24559:SF444">
    <property type="entry name" value="REVERSE TRANSCRIPTASE DOMAIN-CONTAINING PROTEIN"/>
    <property type="match status" value="1"/>
</dbReference>
<dbReference type="CDD" id="cd01647">
    <property type="entry name" value="RT_LTR"/>
    <property type="match status" value="1"/>
</dbReference>
<dbReference type="Gene3D" id="3.30.70.270">
    <property type="match status" value="1"/>
</dbReference>
<feature type="region of interest" description="Disordered" evidence="1">
    <location>
        <begin position="355"/>
        <end position="383"/>
    </location>
</feature>
<reference evidence="3" key="1">
    <citation type="journal article" date="2019" name="Sci. Rep.">
        <title>Draft genome of Tanacetum cinerariifolium, the natural source of mosquito coil.</title>
        <authorList>
            <person name="Yamashiro T."/>
            <person name="Shiraishi A."/>
            <person name="Satake H."/>
            <person name="Nakayama K."/>
        </authorList>
    </citation>
    <scope>NUCLEOTIDE SEQUENCE</scope>
</reference>
<evidence type="ECO:0000313" key="3">
    <source>
        <dbReference type="EMBL" id="GEU54222.1"/>
    </source>
</evidence>
<accession>A0A6L2L0F5</accession>
<feature type="region of interest" description="Disordered" evidence="1">
    <location>
        <begin position="34"/>
        <end position="57"/>
    </location>
</feature>
<dbReference type="InterPro" id="IPR043128">
    <property type="entry name" value="Rev_trsase/Diguanyl_cyclase"/>
</dbReference>
<dbReference type="InterPro" id="IPR000477">
    <property type="entry name" value="RT_dom"/>
</dbReference>
<comment type="caution">
    <text evidence="3">The sequence shown here is derived from an EMBL/GenBank/DDBJ whole genome shotgun (WGS) entry which is preliminary data.</text>
</comment>
<dbReference type="Pfam" id="PF00078">
    <property type="entry name" value="RVT_1"/>
    <property type="match status" value="1"/>
</dbReference>
<name>A0A6L2L0F5_TANCI</name>